<evidence type="ECO:0000256" key="8">
    <source>
        <dbReference type="ARBA" id="ARBA00022777"/>
    </source>
</evidence>
<keyword evidence="18" id="KW-1185">Reference proteome</keyword>
<dbReference type="Pfam" id="PF00069">
    <property type="entry name" value="Pkinase"/>
    <property type="match status" value="1"/>
</dbReference>
<evidence type="ECO:0000256" key="15">
    <source>
        <dbReference type="RuleBase" id="RU000304"/>
    </source>
</evidence>
<protein>
    <submittedName>
        <fullName evidence="19">Testis-specific serine/threonine-protein kinase 4</fullName>
    </submittedName>
</protein>
<dbReference type="PANTHER" id="PTHR24346">
    <property type="entry name" value="MAP/MICROTUBULE AFFINITY-REGULATING KINASE"/>
    <property type="match status" value="1"/>
</dbReference>
<keyword evidence="13" id="KW-0744">Spermatogenesis</keyword>
<dbReference type="PROSITE" id="PS00108">
    <property type="entry name" value="PROTEIN_KINASE_ST"/>
    <property type="match status" value="1"/>
</dbReference>
<keyword evidence="10 14" id="KW-0067">ATP-binding</keyword>
<dbReference type="InterPro" id="IPR017441">
    <property type="entry name" value="Protein_kinase_ATP_BS"/>
</dbReference>
<evidence type="ECO:0000313" key="18">
    <source>
        <dbReference type="Proteomes" id="UP000695007"/>
    </source>
</evidence>
<evidence type="ECO:0000259" key="17">
    <source>
        <dbReference type="PROSITE" id="PS50011"/>
    </source>
</evidence>
<evidence type="ECO:0000256" key="2">
    <source>
        <dbReference type="ARBA" id="ARBA00022473"/>
    </source>
</evidence>
<evidence type="ECO:0000256" key="12">
    <source>
        <dbReference type="ARBA" id="ARBA00022843"/>
    </source>
</evidence>
<reference evidence="19" key="1">
    <citation type="submission" date="2025-08" db="UniProtKB">
        <authorList>
            <consortium name="RefSeq"/>
        </authorList>
    </citation>
    <scope>IDENTIFICATION</scope>
</reference>
<comment type="cofactor">
    <cofactor evidence="1">
        <name>Mg(2+)</name>
        <dbReference type="ChEBI" id="CHEBI:18420"/>
    </cofactor>
</comment>
<feature type="compositionally biased region" description="Polar residues" evidence="16">
    <location>
        <begin position="1"/>
        <end position="15"/>
    </location>
</feature>
<evidence type="ECO:0000256" key="16">
    <source>
        <dbReference type="SAM" id="MobiDB-lite"/>
    </source>
</evidence>
<dbReference type="GO" id="GO:0030154">
    <property type="term" value="P:cell differentiation"/>
    <property type="evidence" value="ECO:0007669"/>
    <property type="project" value="UniProtKB-KW"/>
</dbReference>
<keyword evidence="5" id="KW-0808">Transferase</keyword>
<accession>A0AAJ6YX72</accession>
<keyword evidence="6" id="KW-0479">Metal-binding</keyword>
<dbReference type="GO" id="GO:0000287">
    <property type="term" value="F:magnesium ion binding"/>
    <property type="evidence" value="ECO:0007669"/>
    <property type="project" value="UniProtKB-ARBA"/>
</dbReference>
<comment type="similarity">
    <text evidence="15">Belongs to the protein kinase superfamily.</text>
</comment>
<dbReference type="GO" id="GO:0005524">
    <property type="term" value="F:ATP binding"/>
    <property type="evidence" value="ECO:0007669"/>
    <property type="project" value="UniProtKB-UniRule"/>
</dbReference>
<feature type="domain" description="Protein kinase" evidence="17">
    <location>
        <begin position="31"/>
        <end position="288"/>
    </location>
</feature>
<dbReference type="GO" id="GO:0005737">
    <property type="term" value="C:cytoplasm"/>
    <property type="evidence" value="ECO:0007669"/>
    <property type="project" value="TreeGrafter"/>
</dbReference>
<dbReference type="AlphaFoldDB" id="A0AAJ6YX72"/>
<evidence type="ECO:0000256" key="1">
    <source>
        <dbReference type="ARBA" id="ARBA00001946"/>
    </source>
</evidence>
<dbReference type="GO" id="GO:0007283">
    <property type="term" value="P:spermatogenesis"/>
    <property type="evidence" value="ECO:0007669"/>
    <property type="project" value="UniProtKB-KW"/>
</dbReference>
<dbReference type="FunFam" id="3.30.200.20:FF:000042">
    <property type="entry name" value="Aurora kinase A"/>
    <property type="match status" value="1"/>
</dbReference>
<dbReference type="RefSeq" id="XP_011506028.1">
    <property type="nucleotide sequence ID" value="XM_011507726.1"/>
</dbReference>
<dbReference type="PROSITE" id="PS50011">
    <property type="entry name" value="PROTEIN_KINASE_DOM"/>
    <property type="match status" value="1"/>
</dbReference>
<dbReference type="GO" id="GO:0000226">
    <property type="term" value="P:microtubule cytoskeleton organization"/>
    <property type="evidence" value="ECO:0007669"/>
    <property type="project" value="TreeGrafter"/>
</dbReference>
<dbReference type="GeneID" id="105368662"/>
<evidence type="ECO:0000256" key="7">
    <source>
        <dbReference type="ARBA" id="ARBA00022741"/>
    </source>
</evidence>
<keyword evidence="2" id="KW-0217">Developmental protein</keyword>
<organism evidence="18 19">
    <name type="scientific">Ceratosolen solmsi marchali</name>
    <dbReference type="NCBI Taxonomy" id="326594"/>
    <lineage>
        <taxon>Eukaryota</taxon>
        <taxon>Metazoa</taxon>
        <taxon>Ecdysozoa</taxon>
        <taxon>Arthropoda</taxon>
        <taxon>Hexapoda</taxon>
        <taxon>Insecta</taxon>
        <taxon>Pterygota</taxon>
        <taxon>Neoptera</taxon>
        <taxon>Endopterygota</taxon>
        <taxon>Hymenoptera</taxon>
        <taxon>Apocrita</taxon>
        <taxon>Proctotrupomorpha</taxon>
        <taxon>Chalcidoidea</taxon>
        <taxon>Agaonidae</taxon>
        <taxon>Agaoninae</taxon>
        <taxon>Ceratosolen</taxon>
    </lineage>
</organism>
<evidence type="ECO:0000256" key="9">
    <source>
        <dbReference type="ARBA" id="ARBA00022782"/>
    </source>
</evidence>
<evidence type="ECO:0000256" key="5">
    <source>
        <dbReference type="ARBA" id="ARBA00022679"/>
    </source>
</evidence>
<evidence type="ECO:0000256" key="11">
    <source>
        <dbReference type="ARBA" id="ARBA00022842"/>
    </source>
</evidence>
<dbReference type="PROSITE" id="PS00107">
    <property type="entry name" value="PROTEIN_KINASE_ATP"/>
    <property type="match status" value="1"/>
</dbReference>
<keyword evidence="11" id="KW-0460">Magnesium</keyword>
<dbReference type="PANTHER" id="PTHR24346:SF102">
    <property type="entry name" value="TESTIS-SPECIFIC SERINE_THREONINE-PROTEIN KINASE 1"/>
    <property type="match status" value="1"/>
</dbReference>
<dbReference type="GO" id="GO:0050321">
    <property type="term" value="F:tau-protein kinase activity"/>
    <property type="evidence" value="ECO:0007669"/>
    <property type="project" value="TreeGrafter"/>
</dbReference>
<dbReference type="InterPro" id="IPR011009">
    <property type="entry name" value="Kinase-like_dom_sf"/>
</dbReference>
<feature type="region of interest" description="Disordered" evidence="16">
    <location>
        <begin position="1"/>
        <end position="20"/>
    </location>
</feature>
<feature type="region of interest" description="Disordered" evidence="16">
    <location>
        <begin position="314"/>
        <end position="344"/>
    </location>
</feature>
<evidence type="ECO:0000256" key="10">
    <source>
        <dbReference type="ARBA" id="ARBA00022840"/>
    </source>
</evidence>
<feature type="binding site" evidence="14">
    <location>
        <position position="60"/>
    </location>
    <ligand>
        <name>ATP</name>
        <dbReference type="ChEBI" id="CHEBI:30616"/>
    </ligand>
</feature>
<proteinExistence type="inferred from homology"/>
<dbReference type="Gene3D" id="1.10.510.10">
    <property type="entry name" value="Transferase(Phosphotransferase) domain 1"/>
    <property type="match status" value="1"/>
</dbReference>
<dbReference type="InterPro" id="IPR008271">
    <property type="entry name" value="Ser/Thr_kinase_AS"/>
</dbReference>
<evidence type="ECO:0000256" key="4">
    <source>
        <dbReference type="ARBA" id="ARBA00022553"/>
    </source>
</evidence>
<evidence type="ECO:0000256" key="3">
    <source>
        <dbReference type="ARBA" id="ARBA00022527"/>
    </source>
</evidence>
<dbReference type="InterPro" id="IPR000719">
    <property type="entry name" value="Prot_kinase_dom"/>
</dbReference>
<keyword evidence="9" id="KW-0221">Differentiation</keyword>
<sequence>MNETNPASPHTCNGNKNKDEKKLTVLESRGYTVGKTIGVGTYATVKVAKSSKHGGLVAVKIISKFQAPSANLSTFLPREIEVVKGLRHPYLIRFMQAIETSHRLYIIMEYAENGSLFDIIRREKYIDENRSRIWFRQLLEALDYCHNKGVVHRDVKCENLLIDRYYNLKLSDFGFARGYVKPSNSVVLLCKTFCGSFAYASPEILRSIPYQPQLSDIWSSGVVLYTMVFGTLPFDESNWSKLLKQVQSKVVFPKSPKVSNECRNLIQYILVPQAARPKIVDIQKDPWISIATTTAHTSTEDIFLGESSNTNNLNTNYSSEKLSERSKNFFSSKDNTNKNSGTQE</sequence>
<keyword evidence="12" id="KW-0832">Ubl conjugation</keyword>
<keyword evidence="4" id="KW-0597">Phosphoprotein</keyword>
<dbReference type="FunFam" id="1.10.510.10:FF:000658">
    <property type="entry name" value="Protein CBG12184"/>
    <property type="match status" value="1"/>
</dbReference>
<evidence type="ECO:0000256" key="6">
    <source>
        <dbReference type="ARBA" id="ARBA00022723"/>
    </source>
</evidence>
<dbReference type="SUPFAM" id="SSF56112">
    <property type="entry name" value="Protein kinase-like (PK-like)"/>
    <property type="match status" value="1"/>
</dbReference>
<gene>
    <name evidence="19" type="primary">LOC105368662</name>
</gene>
<evidence type="ECO:0000256" key="14">
    <source>
        <dbReference type="PROSITE-ProRule" id="PRU10141"/>
    </source>
</evidence>
<dbReference type="GO" id="GO:0035556">
    <property type="term" value="P:intracellular signal transduction"/>
    <property type="evidence" value="ECO:0007669"/>
    <property type="project" value="TreeGrafter"/>
</dbReference>
<keyword evidence="3 15" id="KW-0723">Serine/threonine-protein kinase</keyword>
<dbReference type="Proteomes" id="UP000695007">
    <property type="component" value="Unplaced"/>
</dbReference>
<keyword evidence="7 14" id="KW-0547">Nucleotide-binding</keyword>
<keyword evidence="8 19" id="KW-0418">Kinase</keyword>
<name>A0AAJ6YX72_9HYME</name>
<dbReference type="KEGG" id="csol:105368662"/>
<evidence type="ECO:0000256" key="13">
    <source>
        <dbReference type="ARBA" id="ARBA00022871"/>
    </source>
</evidence>
<dbReference type="SMART" id="SM00220">
    <property type="entry name" value="S_TKc"/>
    <property type="match status" value="1"/>
</dbReference>
<feature type="compositionally biased region" description="Polar residues" evidence="16">
    <location>
        <begin position="328"/>
        <end position="344"/>
    </location>
</feature>
<evidence type="ECO:0000313" key="19">
    <source>
        <dbReference type="RefSeq" id="XP_011506028.1"/>
    </source>
</evidence>